<dbReference type="RefSeq" id="WP_131293515.1">
    <property type="nucleotide sequence ID" value="NZ_SJKA01000011.1"/>
</dbReference>
<evidence type="ECO:0000313" key="3">
    <source>
        <dbReference type="EMBL" id="TCC28671.1"/>
    </source>
</evidence>
<feature type="transmembrane region" description="Helical" evidence="1">
    <location>
        <begin position="95"/>
        <end position="115"/>
    </location>
</feature>
<dbReference type="Pfam" id="PF02698">
    <property type="entry name" value="DUF218"/>
    <property type="match status" value="1"/>
</dbReference>
<proteinExistence type="predicted"/>
<dbReference type="AlphaFoldDB" id="A0A4R0I712"/>
<feature type="transmembrane region" description="Helical" evidence="1">
    <location>
        <begin position="127"/>
        <end position="149"/>
    </location>
</feature>
<keyword evidence="1" id="KW-1133">Transmembrane helix</keyword>
<dbReference type="GO" id="GO:0043164">
    <property type="term" value="P:Gram-negative-bacterium-type cell wall biogenesis"/>
    <property type="evidence" value="ECO:0007669"/>
    <property type="project" value="TreeGrafter"/>
</dbReference>
<protein>
    <submittedName>
        <fullName evidence="3">YdcF family protein</fullName>
    </submittedName>
</protein>
<keyword evidence="4" id="KW-1185">Reference proteome</keyword>
<dbReference type="Gene3D" id="3.40.50.620">
    <property type="entry name" value="HUPs"/>
    <property type="match status" value="1"/>
</dbReference>
<dbReference type="Proteomes" id="UP000292695">
    <property type="component" value="Unassembled WGS sequence"/>
</dbReference>
<dbReference type="InterPro" id="IPR014729">
    <property type="entry name" value="Rossmann-like_a/b/a_fold"/>
</dbReference>
<gene>
    <name evidence="3" type="ORF">E0H50_28005</name>
</gene>
<feature type="domain" description="DUF218" evidence="2">
    <location>
        <begin position="160"/>
        <end position="305"/>
    </location>
</feature>
<dbReference type="PANTHER" id="PTHR30336:SF4">
    <property type="entry name" value="ENVELOPE BIOGENESIS FACTOR ELYC"/>
    <property type="match status" value="1"/>
</dbReference>
<keyword evidence="1" id="KW-0812">Transmembrane</keyword>
<feature type="transmembrane region" description="Helical" evidence="1">
    <location>
        <begin position="6"/>
        <end position="22"/>
    </location>
</feature>
<reference evidence="3 4" key="1">
    <citation type="submission" date="2019-02" db="EMBL/GenBank/DDBJ databases">
        <title>Kribbella capetownensis sp. nov. and Kribbella speibonae sp. nov., isolated from soil.</title>
        <authorList>
            <person name="Curtis S.M."/>
            <person name="Norton I."/>
            <person name="Everest G.J."/>
            <person name="Meyers P.R."/>
        </authorList>
    </citation>
    <scope>NUCLEOTIDE SEQUENCE [LARGE SCALE GENOMIC DNA]</scope>
    <source>
        <strain evidence="3 4">DSM 27082</strain>
    </source>
</reference>
<accession>A0A4R0I712</accession>
<dbReference type="EMBL" id="SJKA01000011">
    <property type="protein sequence ID" value="TCC28671.1"/>
    <property type="molecule type" value="Genomic_DNA"/>
</dbReference>
<dbReference type="InterPro" id="IPR003848">
    <property type="entry name" value="DUF218"/>
</dbReference>
<organism evidence="3 4">
    <name type="scientific">Kribbella sindirgiensis</name>
    <dbReference type="NCBI Taxonomy" id="1124744"/>
    <lineage>
        <taxon>Bacteria</taxon>
        <taxon>Bacillati</taxon>
        <taxon>Actinomycetota</taxon>
        <taxon>Actinomycetes</taxon>
        <taxon>Propionibacteriales</taxon>
        <taxon>Kribbellaceae</taxon>
        <taxon>Kribbella</taxon>
    </lineage>
</organism>
<feature type="transmembrane region" description="Helical" evidence="1">
    <location>
        <begin position="59"/>
        <end position="83"/>
    </location>
</feature>
<evidence type="ECO:0000256" key="1">
    <source>
        <dbReference type="SAM" id="Phobius"/>
    </source>
</evidence>
<dbReference type="GO" id="GO:0000270">
    <property type="term" value="P:peptidoglycan metabolic process"/>
    <property type="evidence" value="ECO:0007669"/>
    <property type="project" value="TreeGrafter"/>
</dbReference>
<comment type="caution">
    <text evidence="3">The sequence shown here is derived from an EMBL/GenBank/DDBJ whole genome shotgun (WGS) entry which is preliminary data.</text>
</comment>
<keyword evidence="1" id="KW-0472">Membrane</keyword>
<dbReference type="PANTHER" id="PTHR30336">
    <property type="entry name" value="INNER MEMBRANE PROTEIN, PROBABLE PERMEASE"/>
    <property type="match status" value="1"/>
</dbReference>
<evidence type="ECO:0000313" key="4">
    <source>
        <dbReference type="Proteomes" id="UP000292695"/>
    </source>
</evidence>
<name>A0A4R0I712_9ACTN</name>
<dbReference type="InterPro" id="IPR051599">
    <property type="entry name" value="Cell_Envelope_Assoc"/>
</dbReference>
<dbReference type="CDD" id="cd06259">
    <property type="entry name" value="YdcF-like"/>
    <property type="match status" value="1"/>
</dbReference>
<dbReference type="GO" id="GO:0005886">
    <property type="term" value="C:plasma membrane"/>
    <property type="evidence" value="ECO:0007669"/>
    <property type="project" value="TreeGrafter"/>
</dbReference>
<dbReference type="OrthoDB" id="9782395at2"/>
<evidence type="ECO:0000259" key="2">
    <source>
        <dbReference type="Pfam" id="PF02698"/>
    </source>
</evidence>
<sequence length="332" mass="36823">MVICFGIAGFWFLVFGVSFLRDRRLFKNGIFLVLTLMFAGLGVIFAVETVSKPVAVAMVWAIVVAIPLTIAVLAVFLVINGVTMLRRERRRLSNLLSLLVGLGIIGFVIFSVLVQKIGWEPLAVVRSVLLGVLTYISFLFLCFLVYAFFYSRVRSSRKVDFVVVLGSGLMGSRVTPLLASRLDRAQQVYERALRKGRSPLLVTSGGQGPGEDLPESHAMAAYLVDHGVPDDQILREDRSTTTWENLTFSRDLMVELRPQYRCLIVTNNFHAFRAALTARKAKVNGQVVGSPTAAYYWPTATIREFVAILAGHPYINGAICLLIALITILPYF</sequence>
<feature type="transmembrane region" description="Helical" evidence="1">
    <location>
        <begin position="313"/>
        <end position="331"/>
    </location>
</feature>
<feature type="transmembrane region" description="Helical" evidence="1">
    <location>
        <begin position="29"/>
        <end position="47"/>
    </location>
</feature>